<dbReference type="EMBL" id="FTNF01000025">
    <property type="protein sequence ID" value="SIR89370.1"/>
    <property type="molecule type" value="Genomic_DNA"/>
</dbReference>
<gene>
    <name evidence="1" type="ORF">SAMN05444858_12524</name>
</gene>
<name>A0A1N7EMS1_9ACTN</name>
<evidence type="ECO:0008006" key="3">
    <source>
        <dbReference type="Google" id="ProtNLM"/>
    </source>
</evidence>
<dbReference type="AlphaFoldDB" id="A0A1N7EMS1"/>
<accession>A0A1N7EMS1</accession>
<protein>
    <recommendedName>
        <fullName evidence="3">DUF1963 domain-containing protein</fullName>
    </recommendedName>
</protein>
<dbReference type="Proteomes" id="UP000186004">
    <property type="component" value="Unassembled WGS sequence"/>
</dbReference>
<keyword evidence="2" id="KW-1185">Reference proteome</keyword>
<dbReference type="SUPFAM" id="SSF103032">
    <property type="entry name" value="Hypothetical protein YwqG"/>
    <property type="match status" value="1"/>
</dbReference>
<proteinExistence type="predicted"/>
<evidence type="ECO:0000313" key="1">
    <source>
        <dbReference type="EMBL" id="SIR89370.1"/>
    </source>
</evidence>
<dbReference type="InterPro" id="IPR035948">
    <property type="entry name" value="YwqG-like_sf"/>
</dbReference>
<sequence length="313" mass="34974">MLADVLGSRALRARTISAVHTTPQVPIDMDAVFPQLRALAQTTTRLHPRKGSPSEEQSSVGGPLLWPVSEPWPTCDGSGLDDHPGEVGVPLVPVLQLFADDVPELPFPKGSDVLQVLWCPFDHDPWSAPLPRVRWRRRSAIGPRLATMPEPHEDAEAWYVPDPCVVDPERVVEYPSYDLPREVWSQIQEAARRVEADHGWEYDTDLAVAPGIKAGGYPGWTQSPDWPVCPCGSRMEHLLTIATWEFSRGDEQRWIPLEDRPAMIGWGFDSPDDDPWRSLQNPTGLMLGDAGGIYLFVCTACPERPYDHRFDCS</sequence>
<organism evidence="1 2">
    <name type="scientific">Micromonospora avicenniae</name>
    <dbReference type="NCBI Taxonomy" id="1198245"/>
    <lineage>
        <taxon>Bacteria</taxon>
        <taxon>Bacillati</taxon>
        <taxon>Actinomycetota</taxon>
        <taxon>Actinomycetes</taxon>
        <taxon>Micromonosporales</taxon>
        <taxon>Micromonosporaceae</taxon>
        <taxon>Micromonospora</taxon>
    </lineage>
</organism>
<dbReference type="Gene3D" id="2.30.320.10">
    <property type="entry name" value="YwqG-like"/>
    <property type="match status" value="1"/>
</dbReference>
<evidence type="ECO:0000313" key="2">
    <source>
        <dbReference type="Proteomes" id="UP000186004"/>
    </source>
</evidence>
<dbReference type="STRING" id="1198245.SAMN05444858_12524"/>
<reference evidence="1 2" key="1">
    <citation type="submission" date="2017-01" db="EMBL/GenBank/DDBJ databases">
        <authorList>
            <person name="Mah S.A."/>
            <person name="Swanson W.J."/>
            <person name="Moy G.W."/>
            <person name="Vacquier V.D."/>
        </authorList>
    </citation>
    <scope>NUCLEOTIDE SEQUENCE [LARGE SCALE GENOMIC DNA]</scope>
    <source>
        <strain evidence="1 2">DSM 45758</strain>
    </source>
</reference>